<dbReference type="EMBL" id="JBIUYY010000013">
    <property type="protein sequence ID" value="MFJ2824648.1"/>
    <property type="molecule type" value="Genomic_DNA"/>
</dbReference>
<organism evidence="1 2">
    <name type="scientific">Streptomyces toxytricini</name>
    <name type="common">Actinomyces toxytricini</name>
    <dbReference type="NCBI Taxonomy" id="67369"/>
    <lineage>
        <taxon>Bacteria</taxon>
        <taxon>Bacillati</taxon>
        <taxon>Actinomycetota</taxon>
        <taxon>Actinomycetes</taxon>
        <taxon>Kitasatosporales</taxon>
        <taxon>Streptomycetaceae</taxon>
        <taxon>Streptomyces</taxon>
    </lineage>
</organism>
<reference evidence="1 2" key="1">
    <citation type="submission" date="2024-10" db="EMBL/GenBank/DDBJ databases">
        <title>The Natural Products Discovery Center: Release of the First 8490 Sequenced Strains for Exploring Actinobacteria Biosynthetic Diversity.</title>
        <authorList>
            <person name="Kalkreuter E."/>
            <person name="Kautsar S.A."/>
            <person name="Yang D."/>
            <person name="Bader C.D."/>
            <person name="Teijaro C.N."/>
            <person name="Fluegel L."/>
            <person name="Davis C.M."/>
            <person name="Simpson J.R."/>
            <person name="Lauterbach L."/>
            <person name="Steele A.D."/>
            <person name="Gui C."/>
            <person name="Meng S."/>
            <person name="Li G."/>
            <person name="Viehrig K."/>
            <person name="Ye F."/>
            <person name="Su P."/>
            <person name="Kiefer A.F."/>
            <person name="Nichols A."/>
            <person name="Cepeda A.J."/>
            <person name="Yan W."/>
            <person name="Fan B."/>
            <person name="Jiang Y."/>
            <person name="Adhikari A."/>
            <person name="Zheng C.-J."/>
            <person name="Schuster L."/>
            <person name="Cowan T.M."/>
            <person name="Smanski M.J."/>
            <person name="Chevrette M.G."/>
            <person name="De Carvalho L.P.S."/>
            <person name="Shen B."/>
        </authorList>
    </citation>
    <scope>NUCLEOTIDE SEQUENCE [LARGE SCALE GENOMIC DNA]</scope>
    <source>
        <strain evidence="1 2">NPDC087220</strain>
    </source>
</reference>
<protein>
    <recommendedName>
        <fullName evidence="3">DUF4333 domain-containing protein</fullName>
    </recommendedName>
</protein>
<dbReference type="Gene3D" id="3.10.450.730">
    <property type="entry name" value="BLIP domain"/>
    <property type="match status" value="1"/>
</dbReference>
<name>A0ABW8ENA8_STRT5</name>
<dbReference type="Proteomes" id="UP001617351">
    <property type="component" value="Unassembled WGS sequence"/>
</dbReference>
<sequence length="120" mass="12295">MARRKGCLIGCGVALVIGIAGAVALAFGLTKVVDAANKTMIDPAAYAAVQVGDAEDAVRAKLPSGDSFMKEALKAGGPAEPAGSTCSWFVNGDGESAGETVYRLCFKDGKLAEKVQYPLK</sequence>
<evidence type="ECO:0008006" key="3">
    <source>
        <dbReference type="Google" id="ProtNLM"/>
    </source>
</evidence>
<gene>
    <name evidence="1" type="ORF">ACIO7M_26515</name>
</gene>
<comment type="caution">
    <text evidence="1">The sequence shown here is derived from an EMBL/GenBank/DDBJ whole genome shotgun (WGS) entry which is preliminary data.</text>
</comment>
<evidence type="ECO:0000313" key="1">
    <source>
        <dbReference type="EMBL" id="MFJ2824648.1"/>
    </source>
</evidence>
<proteinExistence type="predicted"/>
<dbReference type="RefSeq" id="WP_402385191.1">
    <property type="nucleotide sequence ID" value="NZ_JBIUYY010000013.1"/>
</dbReference>
<keyword evidence="2" id="KW-1185">Reference proteome</keyword>
<accession>A0ABW8ENA8</accession>
<evidence type="ECO:0000313" key="2">
    <source>
        <dbReference type="Proteomes" id="UP001617351"/>
    </source>
</evidence>